<evidence type="ECO:0000313" key="2">
    <source>
        <dbReference type="Proteomes" id="UP000295411"/>
    </source>
</evidence>
<accession>A0A4R5TNI6</accession>
<dbReference type="AlphaFoldDB" id="A0A4R5TNI6"/>
<organism evidence="1 2">
    <name type="scientific">Arthrobacter crusticola</name>
    <dbReference type="NCBI Taxonomy" id="2547960"/>
    <lineage>
        <taxon>Bacteria</taxon>
        <taxon>Bacillati</taxon>
        <taxon>Actinomycetota</taxon>
        <taxon>Actinomycetes</taxon>
        <taxon>Micrococcales</taxon>
        <taxon>Micrococcaceae</taxon>
        <taxon>Arthrobacter</taxon>
    </lineage>
</organism>
<gene>
    <name evidence="1" type="ORF">E2F48_14200</name>
</gene>
<keyword evidence="2" id="KW-1185">Reference proteome</keyword>
<name>A0A4R5TNI6_9MICC</name>
<sequence>MINTVANQPWPEGPGLFGVHFTGIGCTPGPAFQYSDDLPEPMRGVLLMPEVPMEHGSRGSIEGRMCLCPHQWRTGMQVGLSRSAPTVVHDKPVIDRSVY</sequence>
<dbReference type="OrthoDB" id="4941564at2"/>
<dbReference type="EMBL" id="SMTK01000005">
    <property type="protein sequence ID" value="TDK23943.1"/>
    <property type="molecule type" value="Genomic_DNA"/>
</dbReference>
<evidence type="ECO:0000313" key="1">
    <source>
        <dbReference type="EMBL" id="TDK23943.1"/>
    </source>
</evidence>
<reference evidence="1 2" key="1">
    <citation type="submission" date="2019-03" db="EMBL/GenBank/DDBJ databases">
        <title>Arthrobacter sp. nov., an bacterium isolated from biocrust in Mu Us Desert.</title>
        <authorList>
            <person name="Lixiong L."/>
        </authorList>
    </citation>
    <scope>NUCLEOTIDE SEQUENCE [LARGE SCALE GENOMIC DNA]</scope>
    <source>
        <strain evidence="1 2">SLN-3</strain>
    </source>
</reference>
<comment type="caution">
    <text evidence="1">The sequence shown here is derived from an EMBL/GenBank/DDBJ whole genome shotgun (WGS) entry which is preliminary data.</text>
</comment>
<dbReference type="RefSeq" id="WP_133404628.1">
    <property type="nucleotide sequence ID" value="NZ_SMTK01000005.1"/>
</dbReference>
<dbReference type="Proteomes" id="UP000295411">
    <property type="component" value="Unassembled WGS sequence"/>
</dbReference>
<protein>
    <submittedName>
        <fullName evidence="1">Uncharacterized protein</fullName>
    </submittedName>
</protein>
<proteinExistence type="predicted"/>